<evidence type="ECO:0000313" key="3">
    <source>
        <dbReference type="Proteomes" id="UP001162972"/>
    </source>
</evidence>
<name>A0AAD6NU05_9ROSI</name>
<accession>A0AAD6NU05</accession>
<organism evidence="2 3">
    <name type="scientific">Salix udensis</name>
    <dbReference type="NCBI Taxonomy" id="889485"/>
    <lineage>
        <taxon>Eukaryota</taxon>
        <taxon>Viridiplantae</taxon>
        <taxon>Streptophyta</taxon>
        <taxon>Embryophyta</taxon>
        <taxon>Tracheophyta</taxon>
        <taxon>Spermatophyta</taxon>
        <taxon>Magnoliopsida</taxon>
        <taxon>eudicotyledons</taxon>
        <taxon>Gunneridae</taxon>
        <taxon>Pentapetalae</taxon>
        <taxon>rosids</taxon>
        <taxon>fabids</taxon>
        <taxon>Malpighiales</taxon>
        <taxon>Salicaceae</taxon>
        <taxon>Saliceae</taxon>
        <taxon>Salix</taxon>
    </lineage>
</organism>
<reference evidence="2 3" key="1">
    <citation type="journal article" date="2023" name="Int. J. Mol. Sci.">
        <title>De Novo Assembly and Annotation of 11 Diverse Shrub Willow (Salix) Genomes Reveals Novel Gene Organization in Sex-Linked Regions.</title>
        <authorList>
            <person name="Hyden B."/>
            <person name="Feng K."/>
            <person name="Yates T.B."/>
            <person name="Jawdy S."/>
            <person name="Cereghino C."/>
            <person name="Smart L.B."/>
            <person name="Muchero W."/>
        </authorList>
    </citation>
    <scope>NUCLEOTIDE SEQUENCE [LARGE SCALE GENOMIC DNA]</scope>
    <source>
        <tissue evidence="2">Shoot tip</tissue>
    </source>
</reference>
<keyword evidence="1" id="KW-1133">Transmembrane helix</keyword>
<keyword evidence="1" id="KW-0812">Transmembrane</keyword>
<sequence length="121" mass="14200">MEEQCIPAKPNKHIELLYFFWVCLVLWGGGGRLGRERRERERGERELKKGREREMGCLGSKLEREFDWHGRAEQSRAILGLWLEKVGEKPFSTFFLFPFSYDTHRFVSASLSLPSPPPPLY</sequence>
<evidence type="ECO:0000313" key="2">
    <source>
        <dbReference type="EMBL" id="KAJ6405010.1"/>
    </source>
</evidence>
<dbReference type="EMBL" id="JAPFFJ010000017">
    <property type="protein sequence ID" value="KAJ6405010.1"/>
    <property type="molecule type" value="Genomic_DNA"/>
</dbReference>
<evidence type="ECO:0000256" key="1">
    <source>
        <dbReference type="SAM" id="Phobius"/>
    </source>
</evidence>
<protein>
    <submittedName>
        <fullName evidence="2">Uncharacterized protein</fullName>
    </submittedName>
</protein>
<dbReference type="AlphaFoldDB" id="A0AAD6NU05"/>
<gene>
    <name evidence="2" type="ORF">OIU84_013063</name>
</gene>
<proteinExistence type="predicted"/>
<comment type="caution">
    <text evidence="2">The sequence shown here is derived from an EMBL/GenBank/DDBJ whole genome shotgun (WGS) entry which is preliminary data.</text>
</comment>
<feature type="transmembrane region" description="Helical" evidence="1">
    <location>
        <begin position="16"/>
        <end position="34"/>
    </location>
</feature>
<keyword evidence="1" id="KW-0472">Membrane</keyword>
<feature type="non-terminal residue" evidence="2">
    <location>
        <position position="121"/>
    </location>
</feature>
<keyword evidence="3" id="KW-1185">Reference proteome</keyword>
<dbReference type="Proteomes" id="UP001162972">
    <property type="component" value="Chromosome 2"/>
</dbReference>